<feature type="compositionally biased region" description="Pro residues" evidence="1">
    <location>
        <begin position="422"/>
        <end position="440"/>
    </location>
</feature>
<organism evidence="2 3">
    <name type="scientific">Orchesella cincta</name>
    <name type="common">Springtail</name>
    <name type="synonym">Podura cincta</name>
    <dbReference type="NCBI Taxonomy" id="48709"/>
    <lineage>
        <taxon>Eukaryota</taxon>
        <taxon>Metazoa</taxon>
        <taxon>Ecdysozoa</taxon>
        <taxon>Arthropoda</taxon>
        <taxon>Hexapoda</taxon>
        <taxon>Collembola</taxon>
        <taxon>Entomobryomorpha</taxon>
        <taxon>Entomobryoidea</taxon>
        <taxon>Orchesellidae</taxon>
        <taxon>Orchesellinae</taxon>
        <taxon>Orchesella</taxon>
    </lineage>
</organism>
<gene>
    <name evidence="2" type="ORF">Ocin01_14705</name>
</gene>
<dbReference type="STRING" id="48709.A0A1D2MG45"/>
<evidence type="ECO:0000313" key="3">
    <source>
        <dbReference type="Proteomes" id="UP000094527"/>
    </source>
</evidence>
<proteinExistence type="predicted"/>
<feature type="region of interest" description="Disordered" evidence="1">
    <location>
        <begin position="64"/>
        <end position="171"/>
    </location>
</feature>
<dbReference type="Proteomes" id="UP000094527">
    <property type="component" value="Unassembled WGS sequence"/>
</dbReference>
<feature type="compositionally biased region" description="Basic and acidic residues" evidence="1">
    <location>
        <begin position="89"/>
        <end position="102"/>
    </location>
</feature>
<feature type="compositionally biased region" description="Basic and acidic residues" evidence="1">
    <location>
        <begin position="461"/>
        <end position="473"/>
    </location>
</feature>
<evidence type="ECO:0000313" key="2">
    <source>
        <dbReference type="EMBL" id="ODM91976.1"/>
    </source>
</evidence>
<accession>A0A1D2MG45</accession>
<reference evidence="2 3" key="1">
    <citation type="journal article" date="2016" name="Genome Biol. Evol.">
        <title>Gene Family Evolution Reflects Adaptation to Soil Environmental Stressors in the Genome of the Collembolan Orchesella cincta.</title>
        <authorList>
            <person name="Faddeeva-Vakhrusheva A."/>
            <person name="Derks M.F."/>
            <person name="Anvar S.Y."/>
            <person name="Agamennone V."/>
            <person name="Suring W."/>
            <person name="Smit S."/>
            <person name="van Straalen N.M."/>
            <person name="Roelofs D."/>
        </authorList>
    </citation>
    <scope>NUCLEOTIDE SEQUENCE [LARGE SCALE GENOMIC DNA]</scope>
    <source>
        <tissue evidence="2">Mixed pool</tissue>
    </source>
</reference>
<feature type="compositionally biased region" description="Polar residues" evidence="1">
    <location>
        <begin position="135"/>
        <end position="149"/>
    </location>
</feature>
<name>A0A1D2MG45_ORCCI</name>
<comment type="caution">
    <text evidence="2">The sequence shown here is derived from an EMBL/GenBank/DDBJ whole genome shotgun (WGS) entry which is preliminary data.</text>
</comment>
<feature type="compositionally biased region" description="Polar residues" evidence="1">
    <location>
        <begin position="64"/>
        <end position="73"/>
    </location>
</feature>
<keyword evidence="3" id="KW-1185">Reference proteome</keyword>
<sequence length="489" mass="52948">MGKLDFIHHPSASYRPLSHSSSNTRDRLYGIAGSNSNGGVGGVMTPGFNRFGFATGPTPGGFQSGTLSASPFSTRRGDSLYSGTSNLQKYDKNRKGYDRGVDNESLYRPIALKGSSSTGSGNGNSGLYNNKDKLTTGTRYGTLGSSSSNDKPRPFANDRLTNSGGSNKDMTLSQMLDMSSTNGDNLDLQHKMQIQELLYTNSSRPSEDARQLAVIPQNCWHAGKRYGCALSVSCVLQGSKPLDLCNGGMIWACCVPREKASESSSSVGLLDNPPTSSNKSYSYDLYPSTAIDNNSNSNRRPYTYGSNSVFSGSNQLSSSSQTAALTSPFDNPLNYPYRPSFSSADRLVTSKPSYFNRPSYNFYRPTTYKPLLSQTTLSLSLDSESYPLYPGDVFKFGSGPSNPPPDRPLNPFHNNNINYHPSSPPQPPLAPLPPIPPSPPITTQHPYDHLHTNDIYGPIGGHDKYYDKYDHKYGSNNKGGAGGTGVEQQ</sequence>
<dbReference type="OrthoDB" id="6775510at2759"/>
<feature type="compositionally biased region" description="Polar residues" evidence="1">
    <location>
        <begin position="159"/>
        <end position="171"/>
    </location>
</feature>
<feature type="region of interest" description="Disordered" evidence="1">
    <location>
        <begin position="397"/>
        <end position="489"/>
    </location>
</feature>
<dbReference type="AlphaFoldDB" id="A0A1D2MG45"/>
<evidence type="ECO:0000256" key="1">
    <source>
        <dbReference type="SAM" id="MobiDB-lite"/>
    </source>
</evidence>
<feature type="compositionally biased region" description="Gly residues" evidence="1">
    <location>
        <begin position="477"/>
        <end position="489"/>
    </location>
</feature>
<dbReference type="EMBL" id="LJIJ01001363">
    <property type="protein sequence ID" value="ODM91976.1"/>
    <property type="molecule type" value="Genomic_DNA"/>
</dbReference>
<protein>
    <submittedName>
        <fullName evidence="2">Uncharacterized protein</fullName>
    </submittedName>
</protein>